<evidence type="ECO:0000256" key="2">
    <source>
        <dbReference type="SAM" id="Phobius"/>
    </source>
</evidence>
<keyword evidence="2" id="KW-0812">Transmembrane</keyword>
<evidence type="ECO:0000313" key="4">
    <source>
        <dbReference type="Proteomes" id="UP000236910"/>
    </source>
</evidence>
<feature type="coiled-coil region" evidence="1">
    <location>
        <begin position="29"/>
        <end position="56"/>
    </location>
</feature>
<dbReference type="SUPFAM" id="SSF57997">
    <property type="entry name" value="Tropomyosin"/>
    <property type="match status" value="1"/>
</dbReference>
<keyword evidence="2" id="KW-1133">Transmembrane helix</keyword>
<comment type="caution">
    <text evidence="3">The sequence shown here is derived from an EMBL/GenBank/DDBJ whole genome shotgun (WGS) entry which is preliminary data.</text>
</comment>
<name>A0A2J6X6I0_9BACT</name>
<sequence length="84" mass="9568">MPQVEDKVDELATKLQDTTVKITSIEGRVSKAESDIKEIKNVLTSLEEKIDKKIDKLIYFLLGVFGIVALHLLLFIINYIANHR</sequence>
<gene>
    <name evidence="3" type="ORF">C0175_03715</name>
</gene>
<keyword evidence="2" id="KW-0472">Membrane</keyword>
<reference evidence="3 4" key="1">
    <citation type="submission" date="2018-01" db="EMBL/GenBank/DDBJ databases">
        <title>Metagenomic assembled genomes from two thermal pools in the Uzon Caldera, Kamchatka, Russia.</title>
        <authorList>
            <person name="Wilkins L."/>
            <person name="Ettinger C."/>
        </authorList>
    </citation>
    <scope>NUCLEOTIDE SEQUENCE [LARGE SCALE GENOMIC DNA]</scope>
    <source>
        <strain evidence="3">ARK-10</strain>
    </source>
</reference>
<dbReference type="AlphaFoldDB" id="A0A2J6X6I0"/>
<dbReference type="Proteomes" id="UP000236910">
    <property type="component" value="Unassembled WGS sequence"/>
</dbReference>
<proteinExistence type="predicted"/>
<evidence type="ECO:0000313" key="3">
    <source>
        <dbReference type="EMBL" id="PMP82392.1"/>
    </source>
</evidence>
<dbReference type="Gene3D" id="1.20.5.340">
    <property type="match status" value="1"/>
</dbReference>
<evidence type="ECO:0000256" key="1">
    <source>
        <dbReference type="SAM" id="Coils"/>
    </source>
</evidence>
<accession>A0A2J6X6I0</accession>
<feature type="transmembrane region" description="Helical" evidence="2">
    <location>
        <begin position="57"/>
        <end position="81"/>
    </location>
</feature>
<protein>
    <submittedName>
        <fullName evidence="3">Uncharacterized protein</fullName>
    </submittedName>
</protein>
<dbReference type="EMBL" id="PNIX01000218">
    <property type="protein sequence ID" value="PMP82392.1"/>
    <property type="molecule type" value="Genomic_DNA"/>
</dbReference>
<keyword evidence="1" id="KW-0175">Coiled coil</keyword>
<organism evidence="3 4">
    <name type="scientific">Caldisericum exile</name>
    <dbReference type="NCBI Taxonomy" id="693075"/>
    <lineage>
        <taxon>Bacteria</taxon>
        <taxon>Pseudomonadati</taxon>
        <taxon>Caldisericota/Cryosericota group</taxon>
        <taxon>Caldisericota</taxon>
        <taxon>Caldisericia</taxon>
        <taxon>Caldisericales</taxon>
        <taxon>Caldisericaceae</taxon>
        <taxon>Caldisericum</taxon>
    </lineage>
</organism>